<proteinExistence type="predicted"/>
<comment type="caution">
    <text evidence="2">The sequence shown here is derived from an EMBL/GenBank/DDBJ whole genome shotgun (WGS) entry which is preliminary data.</text>
</comment>
<reference evidence="2 3" key="1">
    <citation type="journal article" date="2021" name="Elife">
        <title>Chloroplast acquisition without the gene transfer in kleptoplastic sea slugs, Plakobranchus ocellatus.</title>
        <authorList>
            <person name="Maeda T."/>
            <person name="Takahashi S."/>
            <person name="Yoshida T."/>
            <person name="Shimamura S."/>
            <person name="Takaki Y."/>
            <person name="Nagai Y."/>
            <person name="Toyoda A."/>
            <person name="Suzuki Y."/>
            <person name="Arimoto A."/>
            <person name="Ishii H."/>
            <person name="Satoh N."/>
            <person name="Nishiyama T."/>
            <person name="Hasebe M."/>
            <person name="Maruyama T."/>
            <person name="Minagawa J."/>
            <person name="Obokata J."/>
            <person name="Shigenobu S."/>
        </authorList>
    </citation>
    <scope>NUCLEOTIDE SEQUENCE [LARGE SCALE GENOMIC DNA]</scope>
</reference>
<name>A0AAV4CPE4_9GAST</name>
<dbReference type="EMBL" id="BLXT01006832">
    <property type="protein sequence ID" value="GFO33732.1"/>
    <property type="molecule type" value="Genomic_DNA"/>
</dbReference>
<sequence length="115" mass="12677">MKITGIDMTAAFDTNNIKSLLKILEKVVQEDELSLIQFLLSKTQINIGANKAYIQASFTTYVGTSQGNGLNPVLFTIYLEHALKEARKVLGNPRSSLEEVIPREIAYAGDVDFIG</sequence>
<dbReference type="InterPro" id="IPR000477">
    <property type="entry name" value="RT_dom"/>
</dbReference>
<accession>A0AAV4CPE4</accession>
<gene>
    <name evidence="2" type="ORF">PoB_006023700</name>
</gene>
<dbReference type="Proteomes" id="UP000735302">
    <property type="component" value="Unassembled WGS sequence"/>
</dbReference>
<keyword evidence="3" id="KW-1185">Reference proteome</keyword>
<dbReference type="AlphaFoldDB" id="A0AAV4CPE4"/>
<evidence type="ECO:0000313" key="2">
    <source>
        <dbReference type="EMBL" id="GFO33732.1"/>
    </source>
</evidence>
<dbReference type="PROSITE" id="PS50878">
    <property type="entry name" value="RT_POL"/>
    <property type="match status" value="1"/>
</dbReference>
<feature type="domain" description="Reverse transcriptase" evidence="1">
    <location>
        <begin position="1"/>
        <end position="115"/>
    </location>
</feature>
<protein>
    <submittedName>
        <fullName evidence="2">Very-long-chain enoyl-coa reductase</fullName>
    </submittedName>
</protein>
<evidence type="ECO:0000259" key="1">
    <source>
        <dbReference type="PROSITE" id="PS50878"/>
    </source>
</evidence>
<evidence type="ECO:0000313" key="3">
    <source>
        <dbReference type="Proteomes" id="UP000735302"/>
    </source>
</evidence>
<organism evidence="2 3">
    <name type="scientific">Plakobranchus ocellatus</name>
    <dbReference type="NCBI Taxonomy" id="259542"/>
    <lineage>
        <taxon>Eukaryota</taxon>
        <taxon>Metazoa</taxon>
        <taxon>Spiralia</taxon>
        <taxon>Lophotrochozoa</taxon>
        <taxon>Mollusca</taxon>
        <taxon>Gastropoda</taxon>
        <taxon>Heterobranchia</taxon>
        <taxon>Euthyneura</taxon>
        <taxon>Panpulmonata</taxon>
        <taxon>Sacoglossa</taxon>
        <taxon>Placobranchoidea</taxon>
        <taxon>Plakobranchidae</taxon>
        <taxon>Plakobranchus</taxon>
    </lineage>
</organism>